<dbReference type="RefSeq" id="WP_008478360.1">
    <property type="nucleotide sequence ID" value="NZ_CAGS01000259.1"/>
</dbReference>
<reference evidence="3 4" key="1">
    <citation type="journal article" date="2012" name="ISME J.">
        <title>Nitrification expanded: discovery, physiology and genomics of a nitrite-oxidizing bacterium from the phylum Chloroflexi.</title>
        <authorList>
            <person name="Sorokin D.Y."/>
            <person name="Lucker S."/>
            <person name="Vejmelkova D."/>
            <person name="Kostrikina N.A."/>
            <person name="Kleerebezem R."/>
            <person name="Rijpstra W.I."/>
            <person name="Damste J.S."/>
            <person name="Le Paslier D."/>
            <person name="Muyzer G."/>
            <person name="Wagner M."/>
            <person name="van Loosdrecht M.C."/>
            <person name="Daims H."/>
        </authorList>
    </citation>
    <scope>NUCLEOTIDE SEQUENCE [LARGE SCALE GENOMIC DNA]</scope>
    <source>
        <strain evidence="4">none</strain>
    </source>
</reference>
<evidence type="ECO:0000313" key="4">
    <source>
        <dbReference type="Proteomes" id="UP000004221"/>
    </source>
</evidence>
<evidence type="ECO:0000259" key="2">
    <source>
        <dbReference type="PROSITE" id="PS50933"/>
    </source>
</evidence>
<dbReference type="EMBL" id="CAGS01000259">
    <property type="protein sequence ID" value="CCF84289.1"/>
    <property type="molecule type" value="Genomic_DNA"/>
</dbReference>
<dbReference type="Proteomes" id="UP000004221">
    <property type="component" value="Unassembled WGS sequence"/>
</dbReference>
<evidence type="ECO:0000313" key="3">
    <source>
        <dbReference type="EMBL" id="CCF84289.1"/>
    </source>
</evidence>
<accession>I4EHX7</accession>
<evidence type="ECO:0000256" key="1">
    <source>
        <dbReference type="SAM" id="SignalP"/>
    </source>
</evidence>
<dbReference type="InterPro" id="IPR010895">
    <property type="entry name" value="CHRD"/>
</dbReference>
<keyword evidence="4" id="KW-1185">Reference proteome</keyword>
<dbReference type="PROSITE" id="PS50933">
    <property type="entry name" value="CHRD"/>
    <property type="match status" value="1"/>
</dbReference>
<sequence>MRKALLIAILVLALAVPLGGVAAAPGSTHHKAQTRVFVALLSGDQQVPPVTSAAHGLAVFWLSPDGTQLHYYVLVANLQDATMAHIHTGTSTQSGPHVATLFHSMTPVTVTGKLASGTITSGQLEETLAGHPLSDLVAKMAAGDTYVNVHTKKYPDGEIRGQIQQID</sequence>
<gene>
    <name evidence="3" type="ORF">NITHO_3310006</name>
</gene>
<feature type="domain" description="CHRD" evidence="2">
    <location>
        <begin position="33"/>
        <end position="167"/>
    </location>
</feature>
<proteinExistence type="predicted"/>
<dbReference type="OrthoDB" id="9770043at2"/>
<name>I4EHX7_9BACT</name>
<organism evidence="3 4">
    <name type="scientific">Nitrolancea hollandica Lb</name>
    <dbReference type="NCBI Taxonomy" id="1129897"/>
    <lineage>
        <taxon>Bacteria</taxon>
        <taxon>Pseudomonadati</taxon>
        <taxon>Thermomicrobiota</taxon>
        <taxon>Thermomicrobia</taxon>
        <taxon>Sphaerobacterales</taxon>
        <taxon>Sphaerobacterineae</taxon>
        <taxon>Sphaerobacteraceae</taxon>
        <taxon>Nitrolancea</taxon>
    </lineage>
</organism>
<keyword evidence="1" id="KW-0732">Signal</keyword>
<feature type="chain" id="PRO_5003689083" description="CHRD domain-containing protein" evidence="1">
    <location>
        <begin position="24"/>
        <end position="167"/>
    </location>
</feature>
<protein>
    <recommendedName>
        <fullName evidence="2">CHRD domain-containing protein</fullName>
    </recommendedName>
</protein>
<comment type="caution">
    <text evidence="3">The sequence shown here is derived from an EMBL/GenBank/DDBJ whole genome shotgun (WGS) entry which is preliminary data.</text>
</comment>
<dbReference type="AlphaFoldDB" id="I4EHX7"/>
<dbReference type="SMART" id="SM00754">
    <property type="entry name" value="CHRD"/>
    <property type="match status" value="1"/>
</dbReference>
<feature type="signal peptide" evidence="1">
    <location>
        <begin position="1"/>
        <end position="23"/>
    </location>
</feature>
<dbReference type="Pfam" id="PF07452">
    <property type="entry name" value="CHRD"/>
    <property type="match status" value="1"/>
</dbReference>